<dbReference type="Gene3D" id="3.30.110.10">
    <property type="entry name" value="Translation initiation factor 3 (IF-3), C-terminal domain"/>
    <property type="match status" value="1"/>
</dbReference>
<dbReference type="SUPFAM" id="SSF55200">
    <property type="entry name" value="Translation initiation factor IF3, C-terminal domain"/>
    <property type="match status" value="1"/>
</dbReference>
<evidence type="ECO:0000256" key="1">
    <source>
        <dbReference type="ARBA" id="ARBA00005439"/>
    </source>
</evidence>
<keyword evidence="2" id="KW-0396">Initiation factor</keyword>
<dbReference type="GO" id="GO:0070124">
    <property type="term" value="P:mitochondrial translational initiation"/>
    <property type="evidence" value="ECO:0007669"/>
    <property type="project" value="TreeGrafter"/>
</dbReference>
<evidence type="ECO:0000313" key="5">
    <source>
        <dbReference type="EMBL" id="ETN44985.1"/>
    </source>
</evidence>
<dbReference type="EMBL" id="KB822713">
    <property type="protein sequence ID" value="ETN44985.1"/>
    <property type="molecule type" value="Genomic_DNA"/>
</dbReference>
<accession>W2S8M9</accession>
<keyword evidence="6" id="KW-1185">Reference proteome</keyword>
<dbReference type="InterPro" id="IPR036788">
    <property type="entry name" value="T_IF-3_C_sf"/>
</dbReference>
<dbReference type="GeneID" id="19977200"/>
<keyword evidence="3" id="KW-0648">Protein biosynthesis</keyword>
<dbReference type="PANTHER" id="PTHR10938:SF0">
    <property type="entry name" value="TRANSLATION INITIATION FACTOR IF-3, MITOCHONDRIAL"/>
    <property type="match status" value="1"/>
</dbReference>
<dbReference type="GO" id="GO:0005739">
    <property type="term" value="C:mitochondrion"/>
    <property type="evidence" value="ECO:0007669"/>
    <property type="project" value="UniProtKB-SubCell"/>
</dbReference>
<dbReference type="OrthoDB" id="21573at2759"/>
<dbReference type="GO" id="GO:0043022">
    <property type="term" value="F:ribosome binding"/>
    <property type="evidence" value="ECO:0007669"/>
    <property type="project" value="TreeGrafter"/>
</dbReference>
<gene>
    <name evidence="5" type="ORF">HMPREF1541_09861</name>
</gene>
<evidence type="ECO:0000313" key="6">
    <source>
        <dbReference type="Proteomes" id="UP000030752"/>
    </source>
</evidence>
<dbReference type="PANTHER" id="PTHR10938">
    <property type="entry name" value="TRANSLATION INITIATION FACTOR IF-3"/>
    <property type="match status" value="1"/>
</dbReference>
<dbReference type="GO" id="GO:0003743">
    <property type="term" value="F:translation initiation factor activity"/>
    <property type="evidence" value="ECO:0007669"/>
    <property type="project" value="UniProtKB-KW"/>
</dbReference>
<dbReference type="Pfam" id="PF00707">
    <property type="entry name" value="IF3_C"/>
    <property type="match status" value="1"/>
</dbReference>
<proteinExistence type="inferred from homology"/>
<dbReference type="AlphaFoldDB" id="W2S8M9"/>
<dbReference type="STRING" id="1220924.W2S8M9"/>
<dbReference type="VEuPathDB" id="FungiDB:HMPREF1541_09861"/>
<protein>
    <recommendedName>
        <fullName evidence="4">Translation initiation factor 3 C-terminal domain-containing protein</fullName>
    </recommendedName>
</protein>
<dbReference type="InterPro" id="IPR001288">
    <property type="entry name" value="Translation_initiation_fac_3"/>
</dbReference>
<dbReference type="Proteomes" id="UP000030752">
    <property type="component" value="Unassembled WGS sequence"/>
</dbReference>
<dbReference type="InterPro" id="IPR019815">
    <property type="entry name" value="Translation_initiation_fac_3_C"/>
</dbReference>
<dbReference type="HOGENOM" id="CLU_1085940_0_0_1"/>
<organism evidence="5 6">
    <name type="scientific">Cyphellophora europaea (strain CBS 101466)</name>
    <name type="common">Phialophora europaea</name>
    <dbReference type="NCBI Taxonomy" id="1220924"/>
    <lineage>
        <taxon>Eukaryota</taxon>
        <taxon>Fungi</taxon>
        <taxon>Dikarya</taxon>
        <taxon>Ascomycota</taxon>
        <taxon>Pezizomycotina</taxon>
        <taxon>Eurotiomycetes</taxon>
        <taxon>Chaetothyriomycetidae</taxon>
        <taxon>Chaetothyriales</taxon>
        <taxon>Cyphellophoraceae</taxon>
        <taxon>Cyphellophora</taxon>
    </lineage>
</organism>
<dbReference type="eggNOG" id="ENOG502QWD8">
    <property type="taxonomic scope" value="Eukaryota"/>
</dbReference>
<evidence type="ECO:0000256" key="3">
    <source>
        <dbReference type="ARBA" id="ARBA00022917"/>
    </source>
</evidence>
<dbReference type="RefSeq" id="XP_008712755.1">
    <property type="nucleotide sequence ID" value="XM_008714533.1"/>
</dbReference>
<comment type="similarity">
    <text evidence="1">Belongs to the IF-3 family.</text>
</comment>
<sequence length="256" mass="28280">MAAALRHSRRLLSPGESLLYALVHTSPAARLTPFPPAQQQHSRGLKINRAAARALPADFDINKLLNAANKPQAEETSKLADQFVLDEAIGTRWCQQRDPGSGKLQTPQLLDALLASIDRSTQAVQLLTAVGPSADTAIVRVVSRAELLAQAAEKERTRKEQAKEKRVGKTKQIELNWAISENDLELKLRQMEKFLEKGSKVEVLLANKKRQRRADSEEANKTLDLVRKRIEDIDGAAERSMEGKVGGQATLLVERA</sequence>
<name>W2S8M9_CYPE1</name>
<feature type="domain" description="Translation initiation factor 3 C-terminal" evidence="4">
    <location>
        <begin position="169"/>
        <end position="236"/>
    </location>
</feature>
<reference evidence="5 6" key="1">
    <citation type="submission" date="2013-03" db="EMBL/GenBank/DDBJ databases">
        <title>The Genome Sequence of Phialophora europaea CBS 101466.</title>
        <authorList>
            <consortium name="The Broad Institute Genomics Platform"/>
            <person name="Cuomo C."/>
            <person name="de Hoog S."/>
            <person name="Gorbushina A."/>
            <person name="Walker B."/>
            <person name="Young S.K."/>
            <person name="Zeng Q."/>
            <person name="Gargeya S."/>
            <person name="Fitzgerald M."/>
            <person name="Haas B."/>
            <person name="Abouelleil A."/>
            <person name="Allen A.W."/>
            <person name="Alvarado L."/>
            <person name="Arachchi H.M."/>
            <person name="Berlin A.M."/>
            <person name="Chapman S.B."/>
            <person name="Gainer-Dewar J."/>
            <person name="Goldberg J."/>
            <person name="Griggs A."/>
            <person name="Gujja S."/>
            <person name="Hansen M."/>
            <person name="Howarth C."/>
            <person name="Imamovic A."/>
            <person name="Ireland A."/>
            <person name="Larimer J."/>
            <person name="McCowan C."/>
            <person name="Murphy C."/>
            <person name="Pearson M."/>
            <person name="Poon T.W."/>
            <person name="Priest M."/>
            <person name="Roberts A."/>
            <person name="Saif S."/>
            <person name="Shea T."/>
            <person name="Sisk P."/>
            <person name="Sykes S."/>
            <person name="Wortman J."/>
            <person name="Nusbaum C."/>
            <person name="Birren B."/>
        </authorList>
    </citation>
    <scope>NUCLEOTIDE SEQUENCE [LARGE SCALE GENOMIC DNA]</scope>
    <source>
        <strain evidence="5 6">CBS 101466</strain>
    </source>
</reference>
<dbReference type="InParanoid" id="W2S8M9"/>
<evidence type="ECO:0000259" key="4">
    <source>
        <dbReference type="Pfam" id="PF00707"/>
    </source>
</evidence>
<dbReference type="GO" id="GO:0032790">
    <property type="term" value="P:ribosome disassembly"/>
    <property type="evidence" value="ECO:0007669"/>
    <property type="project" value="TreeGrafter"/>
</dbReference>
<evidence type="ECO:0000256" key="2">
    <source>
        <dbReference type="ARBA" id="ARBA00022540"/>
    </source>
</evidence>